<feature type="transmembrane region" description="Helical" evidence="12">
    <location>
        <begin position="938"/>
        <end position="959"/>
    </location>
</feature>
<dbReference type="EMBL" id="AYRZ02000004">
    <property type="protein sequence ID" value="PHT84488.1"/>
    <property type="molecule type" value="Genomic_DNA"/>
</dbReference>
<feature type="domain" description="Aminotransferase class I/classII large" evidence="13">
    <location>
        <begin position="52"/>
        <end position="358"/>
    </location>
</feature>
<evidence type="ECO:0000256" key="2">
    <source>
        <dbReference type="ARBA" id="ARBA00007441"/>
    </source>
</evidence>
<dbReference type="InterPro" id="IPR004839">
    <property type="entry name" value="Aminotransferase_I/II_large"/>
</dbReference>
<protein>
    <submittedName>
        <fullName evidence="17">CSC1-like protein RXW8</fullName>
    </submittedName>
</protein>
<comment type="subcellular location">
    <subcellularLocation>
        <location evidence="1">Membrane</location>
        <topology evidence="1">Multi-pass membrane protein</topology>
    </subcellularLocation>
</comment>
<keyword evidence="4" id="KW-0813">Transport</keyword>
<keyword evidence="18" id="KW-1185">Reference proteome</keyword>
<feature type="transmembrane region" description="Helical" evidence="12">
    <location>
        <begin position="747"/>
        <end position="767"/>
    </location>
</feature>
<evidence type="ECO:0000256" key="1">
    <source>
        <dbReference type="ARBA" id="ARBA00004141"/>
    </source>
</evidence>
<reference evidence="17 18" key="2">
    <citation type="journal article" date="2017" name="Genome Biol.">
        <title>New reference genome sequences of hot pepper reveal the massive evolution of plant disease-resistance genes by retroduplication.</title>
        <authorList>
            <person name="Kim S."/>
            <person name="Park J."/>
            <person name="Yeom S.I."/>
            <person name="Kim Y.M."/>
            <person name="Seo E."/>
            <person name="Kim K.T."/>
            <person name="Kim M.S."/>
            <person name="Lee J.M."/>
            <person name="Cheong K."/>
            <person name="Shin H.S."/>
            <person name="Kim S.B."/>
            <person name="Han K."/>
            <person name="Lee J."/>
            <person name="Park M."/>
            <person name="Lee H.A."/>
            <person name="Lee H.Y."/>
            <person name="Lee Y."/>
            <person name="Oh S."/>
            <person name="Lee J.H."/>
            <person name="Choi E."/>
            <person name="Choi E."/>
            <person name="Lee S.E."/>
            <person name="Jeon J."/>
            <person name="Kim H."/>
            <person name="Choi G."/>
            <person name="Song H."/>
            <person name="Lee J."/>
            <person name="Lee S.C."/>
            <person name="Kwon J.K."/>
            <person name="Lee H.Y."/>
            <person name="Koo N."/>
            <person name="Hong Y."/>
            <person name="Kim R.W."/>
            <person name="Kang W.H."/>
            <person name="Huh J.H."/>
            <person name="Kang B.C."/>
            <person name="Yang T.J."/>
            <person name="Lee Y.H."/>
            <person name="Bennetzen J.L."/>
            <person name="Choi D."/>
        </authorList>
    </citation>
    <scope>NUCLEOTIDE SEQUENCE [LARGE SCALE GENOMIC DNA]</scope>
    <source>
        <strain evidence="18">cv. CM334</strain>
    </source>
</reference>
<evidence type="ECO:0000313" key="18">
    <source>
        <dbReference type="Proteomes" id="UP000222542"/>
    </source>
</evidence>
<dbReference type="SUPFAM" id="SSF53383">
    <property type="entry name" value="PLP-dependent transferases"/>
    <property type="match status" value="1"/>
</dbReference>
<organism evidence="17 18">
    <name type="scientific">Capsicum annuum</name>
    <name type="common">Capsicum pepper</name>
    <dbReference type="NCBI Taxonomy" id="4072"/>
    <lineage>
        <taxon>Eukaryota</taxon>
        <taxon>Viridiplantae</taxon>
        <taxon>Streptophyta</taxon>
        <taxon>Embryophyta</taxon>
        <taxon>Tracheophyta</taxon>
        <taxon>Spermatophyta</taxon>
        <taxon>Magnoliopsida</taxon>
        <taxon>eudicotyledons</taxon>
        <taxon>Gunneridae</taxon>
        <taxon>Pentapetalae</taxon>
        <taxon>asterids</taxon>
        <taxon>lamiids</taxon>
        <taxon>Solanales</taxon>
        <taxon>Solanaceae</taxon>
        <taxon>Solanoideae</taxon>
        <taxon>Capsiceae</taxon>
        <taxon>Capsicum</taxon>
    </lineage>
</organism>
<dbReference type="InterPro" id="IPR027815">
    <property type="entry name" value="CSC1/OSCA1-like_cyt"/>
</dbReference>
<dbReference type="InterPro" id="IPR015424">
    <property type="entry name" value="PyrdxlP-dep_Trfase"/>
</dbReference>
<feature type="domain" description="CSC1/OSCA1-like 7TM region" evidence="14">
    <location>
        <begin position="693"/>
        <end position="958"/>
    </location>
</feature>
<evidence type="ECO:0000313" key="17">
    <source>
        <dbReference type="EMBL" id="PHT84488.1"/>
    </source>
</evidence>
<feature type="domain" description="CSC1/OSCA1-like N-terminal transmembrane" evidence="15">
    <location>
        <begin position="359"/>
        <end position="508"/>
    </location>
</feature>
<dbReference type="STRING" id="4072.A0A2G2ZR81"/>
<comment type="similarity">
    <text evidence="3">Belongs to the CSC1 (TC 1.A.17) family.</text>
</comment>
<keyword evidence="8 12" id="KW-1133">Transmembrane helix</keyword>
<gene>
    <name evidence="17" type="ORF">T459_12931</name>
</gene>
<dbReference type="InterPro" id="IPR003864">
    <property type="entry name" value="CSC1/OSCA1-like_7TM"/>
</dbReference>
<dbReference type="GO" id="GO:0030170">
    <property type="term" value="F:pyridoxal phosphate binding"/>
    <property type="evidence" value="ECO:0007669"/>
    <property type="project" value="InterPro"/>
</dbReference>
<feature type="transmembrane region" description="Helical" evidence="12">
    <location>
        <begin position="886"/>
        <end position="917"/>
    </location>
</feature>
<dbReference type="PRINTS" id="PR00753">
    <property type="entry name" value="ACCSYNTHASE"/>
</dbReference>
<proteinExistence type="inferred from homology"/>
<dbReference type="OMA" id="IELMQPF"/>
<dbReference type="InterPro" id="IPR045122">
    <property type="entry name" value="Csc1-like"/>
</dbReference>
<keyword evidence="9" id="KW-0406">Ion transport</keyword>
<feature type="transmembrane region" description="Helical" evidence="12">
    <location>
        <begin position="430"/>
        <end position="453"/>
    </location>
</feature>
<dbReference type="Gene3D" id="3.90.1150.10">
    <property type="entry name" value="Aspartate Aminotransferase, domain 1"/>
    <property type="match status" value="1"/>
</dbReference>
<feature type="transmembrane region" description="Helical" evidence="12">
    <location>
        <begin position="695"/>
        <end position="714"/>
    </location>
</feature>
<dbReference type="Gramene" id="PHT84488">
    <property type="protein sequence ID" value="PHT84488"/>
    <property type="gene ID" value="T459_12931"/>
</dbReference>
<comment type="similarity">
    <text evidence="2">Belongs to the class-I pyridoxal-phosphate-dependent aminotransferase family.</text>
</comment>
<feature type="transmembrane region" description="Helical" evidence="12">
    <location>
        <begin position="487"/>
        <end position="508"/>
    </location>
</feature>
<evidence type="ECO:0000256" key="9">
    <source>
        <dbReference type="ARBA" id="ARBA00023065"/>
    </source>
</evidence>
<keyword evidence="6" id="KW-0106">Calcium</keyword>
<dbReference type="GO" id="GO:0005227">
    <property type="term" value="F:calcium-activated cation channel activity"/>
    <property type="evidence" value="ECO:0000318"/>
    <property type="project" value="GO_Central"/>
</dbReference>
<dbReference type="PANTHER" id="PTHR13018:SF116">
    <property type="entry name" value="CSC1-LIKE PROTEIN RXW8"/>
    <property type="match status" value="1"/>
</dbReference>
<evidence type="ECO:0000256" key="3">
    <source>
        <dbReference type="ARBA" id="ARBA00007779"/>
    </source>
</evidence>
<dbReference type="Pfam" id="PF02714">
    <property type="entry name" value="RSN1_7TM"/>
    <property type="match status" value="1"/>
</dbReference>
<accession>A0A2G2ZR81</accession>
<dbReference type="PANTHER" id="PTHR13018">
    <property type="entry name" value="PROBABLE MEMBRANE PROTEIN DUF221-RELATED"/>
    <property type="match status" value="1"/>
</dbReference>
<feature type="transmembrane region" description="Helical" evidence="12">
    <location>
        <begin position="818"/>
        <end position="836"/>
    </location>
</feature>
<evidence type="ECO:0000259" key="14">
    <source>
        <dbReference type="Pfam" id="PF02714"/>
    </source>
</evidence>
<evidence type="ECO:0000256" key="6">
    <source>
        <dbReference type="ARBA" id="ARBA00022837"/>
    </source>
</evidence>
<dbReference type="InterPro" id="IPR015421">
    <property type="entry name" value="PyrdxlP-dep_Trfase_major"/>
</dbReference>
<evidence type="ECO:0000256" key="10">
    <source>
        <dbReference type="ARBA" id="ARBA00023136"/>
    </source>
</evidence>
<evidence type="ECO:0000256" key="7">
    <source>
        <dbReference type="ARBA" id="ARBA00022898"/>
    </source>
</evidence>
<evidence type="ECO:0000256" key="4">
    <source>
        <dbReference type="ARBA" id="ARBA00022448"/>
    </source>
</evidence>
<evidence type="ECO:0000256" key="5">
    <source>
        <dbReference type="ARBA" id="ARBA00022692"/>
    </source>
</evidence>
<dbReference type="Pfam" id="PF00155">
    <property type="entry name" value="Aminotran_1_2"/>
    <property type="match status" value="1"/>
</dbReference>
<dbReference type="Pfam" id="PF14703">
    <property type="entry name" value="PHM7_cyt"/>
    <property type="match status" value="1"/>
</dbReference>
<dbReference type="GO" id="GO:0005886">
    <property type="term" value="C:plasma membrane"/>
    <property type="evidence" value="ECO:0000318"/>
    <property type="project" value="GO_Central"/>
</dbReference>
<dbReference type="PROSITE" id="PS00105">
    <property type="entry name" value="AA_TRANSFER_CLASS_1"/>
    <property type="match status" value="1"/>
</dbReference>
<evidence type="ECO:0000256" key="11">
    <source>
        <dbReference type="ARBA" id="ARBA00023303"/>
    </source>
</evidence>
<keyword evidence="11" id="KW-0407">Ion channel</keyword>
<feature type="transmembrane region" description="Helical" evidence="12">
    <location>
        <begin position="965"/>
        <end position="984"/>
    </location>
</feature>
<reference evidence="17 18" key="1">
    <citation type="journal article" date="2014" name="Nat. Genet.">
        <title>Genome sequence of the hot pepper provides insights into the evolution of pungency in Capsicum species.</title>
        <authorList>
            <person name="Kim S."/>
            <person name="Park M."/>
            <person name="Yeom S.I."/>
            <person name="Kim Y.M."/>
            <person name="Lee J.M."/>
            <person name="Lee H.A."/>
            <person name="Seo E."/>
            <person name="Choi J."/>
            <person name="Cheong K."/>
            <person name="Kim K.T."/>
            <person name="Jung K."/>
            <person name="Lee G.W."/>
            <person name="Oh S.K."/>
            <person name="Bae C."/>
            <person name="Kim S.B."/>
            <person name="Lee H.Y."/>
            <person name="Kim S.Y."/>
            <person name="Kim M.S."/>
            <person name="Kang B.C."/>
            <person name="Jo Y.D."/>
            <person name="Yang H.B."/>
            <person name="Jeong H.J."/>
            <person name="Kang W.H."/>
            <person name="Kwon J.K."/>
            <person name="Shin C."/>
            <person name="Lim J.Y."/>
            <person name="Park J.H."/>
            <person name="Huh J.H."/>
            <person name="Kim J.S."/>
            <person name="Kim B.D."/>
            <person name="Cohen O."/>
            <person name="Paran I."/>
            <person name="Suh M.C."/>
            <person name="Lee S.B."/>
            <person name="Kim Y.K."/>
            <person name="Shin Y."/>
            <person name="Noh S.J."/>
            <person name="Park J."/>
            <person name="Seo Y.S."/>
            <person name="Kwon S.Y."/>
            <person name="Kim H.A."/>
            <person name="Park J.M."/>
            <person name="Kim H.J."/>
            <person name="Choi S.B."/>
            <person name="Bosland P.W."/>
            <person name="Reeves G."/>
            <person name="Jo S.H."/>
            <person name="Lee B.W."/>
            <person name="Cho H.T."/>
            <person name="Choi H.S."/>
            <person name="Lee M.S."/>
            <person name="Yu Y."/>
            <person name="Do Choi Y."/>
            <person name="Park B.S."/>
            <person name="van Deynze A."/>
            <person name="Ashrafi H."/>
            <person name="Hill T."/>
            <person name="Kim W.T."/>
            <person name="Pai H.S."/>
            <person name="Ahn H.K."/>
            <person name="Yeam I."/>
            <person name="Giovannoni J.J."/>
            <person name="Rose J.K."/>
            <person name="Sorensen I."/>
            <person name="Lee S.J."/>
            <person name="Kim R.W."/>
            <person name="Choi I.Y."/>
            <person name="Choi B.S."/>
            <person name="Lim J.S."/>
            <person name="Lee Y.H."/>
            <person name="Choi D."/>
        </authorList>
    </citation>
    <scope>NUCLEOTIDE SEQUENCE [LARGE SCALE GENOMIC DNA]</scope>
    <source>
        <strain evidence="18">cv. CM334</strain>
    </source>
</reference>
<evidence type="ECO:0000256" key="8">
    <source>
        <dbReference type="ARBA" id="ARBA00022989"/>
    </source>
</evidence>
<name>A0A2G2ZR81_CAPAN</name>
<dbReference type="GO" id="GO:0003824">
    <property type="term" value="F:catalytic activity"/>
    <property type="evidence" value="ECO:0007669"/>
    <property type="project" value="InterPro"/>
</dbReference>
<dbReference type="Proteomes" id="UP000222542">
    <property type="component" value="Unassembled WGS sequence"/>
</dbReference>
<sequence>MLKMLSKMAMCKSHGQDSSYFIGWQEYEKNPYDPIQNPSGIIQMGLAENQVLVSFMAEIRRKKVKFDPKNLVLTAGSTSANETLIFCLAEPGEALLIPTPYYPGFDRDLKWRTGAEIVPIHCYSSNNFRITESALEEAYEQAQKLNLTVKGVFITNPSNPLGTTMSHDELNILITFAMAKNIHIVSDEIYAGTVFDSPKFISIMEALIDRKLEKSKMWNQVHIVSSLSKDLGLPGFRIGMIYSNNETLIAAATKMSSFGLISSQTQYLLSKILGDRKFIKRYIKENKKQLIHRREMLASGLANSGIKCLESNAGLFCFIDMRDLLKSNTFEAEMELWKKIISDVGLNVSPGSSCHCSEPVCIVLFSLYSILRKQPSLVNVYFGAKIAQVRSRQQDAFCFDRFVPSPSWILKAWETSDDEIYASGGLDAVVFVRLIVFSFRILSIAAIVCNFLVLPLNYFGKEMQRHQVPAETLEAFTIVNVEEGSRWLWAHCFALYLVSCCACFLLYLEYRSITRMRLAYFTSSVSNPSYFTVLVRAIPWSREESYSGTVTRFFSNFYASSFLSHQIVYRSGSVQKLVTDAGKMCKILKLTPRELHIGSHSMRCGLCGTTSSFNVLPMDEEGDKGRSDFGGADLRKKECAAALVFFRNRYAALVASQSLQSRNPMTWVTNLSPEPGDMYWSNICVPYRLLWIRKIAILVASMALVAFFVAPVSLTQGLVHLDKLQRTFPFLKGVLKRKGMSQLATGYLPSVVLIIFMYMVPPIMLLFSTLEGSISRSGRKRSASIKVLCFLIWNVFFGNILSGSVIERFSKIFKDVTYLLATAVPSTATFFMTYVLTSGWASLSIELMQPFGLLRNLFYRFILRNNDVTTYGTYTFPYHTEVPRILLFGLFGFVYSTLCPLILPFLLVYFSLAYLVYRNQILNVYVTKYETGGTYWPIVHNTTIFSMVLMQVIAMAVFGLKKSTVASSFVIPLIILTLLFNEYCRQRFQPLFKHIPAQILIEMDRQDEQDGKMKDIHEKLKLAYTQFKCKSRTLGDPMPPDHNNCRLEDLELKPGKSPVHLSA</sequence>
<evidence type="ECO:0000256" key="12">
    <source>
        <dbReference type="SAM" id="Phobius"/>
    </source>
</evidence>
<comment type="caution">
    <text evidence="17">The sequence shown here is derived from an EMBL/GenBank/DDBJ whole genome shotgun (WGS) entry which is preliminary data.</text>
</comment>
<dbReference type="InterPro" id="IPR032880">
    <property type="entry name" value="CSC1/OSCA1-like_N"/>
</dbReference>
<evidence type="ECO:0000259" key="13">
    <source>
        <dbReference type="Pfam" id="PF00155"/>
    </source>
</evidence>
<evidence type="ECO:0000259" key="16">
    <source>
        <dbReference type="Pfam" id="PF14703"/>
    </source>
</evidence>
<dbReference type="InterPro" id="IPR015422">
    <property type="entry name" value="PyrdxlP-dep_Trfase_small"/>
</dbReference>
<feature type="transmembrane region" description="Helical" evidence="12">
    <location>
        <begin position="787"/>
        <end position="806"/>
    </location>
</feature>
<keyword evidence="7" id="KW-0663">Pyridoxal phosphate</keyword>
<dbReference type="CDD" id="cd00609">
    <property type="entry name" value="AAT_like"/>
    <property type="match status" value="1"/>
</dbReference>
<dbReference type="AlphaFoldDB" id="A0A2G2ZR81"/>
<keyword evidence="5 12" id="KW-0812">Transmembrane</keyword>
<dbReference type="Pfam" id="PF13967">
    <property type="entry name" value="RSN1_TM"/>
    <property type="match status" value="1"/>
</dbReference>
<dbReference type="Gene3D" id="3.40.640.10">
    <property type="entry name" value="Type I PLP-dependent aspartate aminotransferase-like (Major domain)"/>
    <property type="match status" value="1"/>
</dbReference>
<evidence type="ECO:0000259" key="15">
    <source>
        <dbReference type="Pfam" id="PF13967"/>
    </source>
</evidence>
<feature type="domain" description="CSC1/OSCA1-like cytosolic" evidence="16">
    <location>
        <begin position="531"/>
        <end position="682"/>
    </location>
</feature>
<dbReference type="InterPro" id="IPR004838">
    <property type="entry name" value="NHTrfase_class1_PyrdxlP-BS"/>
</dbReference>
<keyword evidence="10 12" id="KW-0472">Membrane</keyword>